<dbReference type="EMBL" id="JBHSBN010000010">
    <property type="protein sequence ID" value="MFC4107540.1"/>
    <property type="molecule type" value="Genomic_DNA"/>
</dbReference>
<evidence type="ECO:0000313" key="4">
    <source>
        <dbReference type="Proteomes" id="UP001595868"/>
    </source>
</evidence>
<gene>
    <name evidence="3" type="ORF">ACFOX0_16615</name>
</gene>
<proteinExistence type="predicted"/>
<sequence>MALLTVGLLALVAGGALWTVMGHRDAAGAFSGAVERVETPGYAIVVPDLDALLRRDAALARTAHARIRVAVDGSRGPAFLGLAPADAVDGYLTGQPYARVDGLAVARGPLPVRLTQIVGSVDTPSTDDRSPTATTDGRSPTPGSDDSTSQERSPDATSDNRPPGGYDDRSLGASSIDRAPGLPAAHHTSAVPAAGGVAGGPVADRFVSSSRRVAVASGPLALTSPAVPGGQSFWIRQGEGWLDVNPADLTDQRLSLVVMRADARPGVAADLRVEARAGWLDPVAWGLIAGGLLLVGLAAVLLIRPRLPREVVFVVEPRQVPTLAARLGVIALDDIGRVPPRRRWRFAPAVPAPAVSAAASAPAVPAPPPTKPTPTKPIAPVPGPPPTKPARPVPTPPPNRPVPVGPGNGPSSTRADQPTSADQPTPASQPTPAAQPAPKRPRQAQPDDDRPELPQPTDSRGGSVG</sequence>
<reference evidence="4" key="1">
    <citation type="journal article" date="2019" name="Int. J. Syst. Evol. Microbiol.">
        <title>The Global Catalogue of Microorganisms (GCM) 10K type strain sequencing project: providing services to taxonomists for standard genome sequencing and annotation.</title>
        <authorList>
            <consortium name="The Broad Institute Genomics Platform"/>
            <consortium name="The Broad Institute Genome Sequencing Center for Infectious Disease"/>
            <person name="Wu L."/>
            <person name="Ma J."/>
        </authorList>
    </citation>
    <scope>NUCLEOTIDE SEQUENCE [LARGE SCALE GENOMIC DNA]</scope>
    <source>
        <strain evidence="4">2902at01</strain>
    </source>
</reference>
<accession>A0ABV8KNV6</accession>
<keyword evidence="2" id="KW-1133">Transmembrane helix</keyword>
<feature type="compositionally biased region" description="Polar residues" evidence="1">
    <location>
        <begin position="131"/>
        <end position="160"/>
    </location>
</feature>
<dbReference type="Proteomes" id="UP001595868">
    <property type="component" value="Unassembled WGS sequence"/>
</dbReference>
<dbReference type="RefSeq" id="WP_377546576.1">
    <property type="nucleotide sequence ID" value="NZ_JBHSBN010000010.1"/>
</dbReference>
<feature type="region of interest" description="Disordered" evidence="1">
    <location>
        <begin position="359"/>
        <end position="465"/>
    </location>
</feature>
<feature type="transmembrane region" description="Helical" evidence="2">
    <location>
        <begin position="283"/>
        <end position="303"/>
    </location>
</feature>
<evidence type="ECO:0000256" key="2">
    <source>
        <dbReference type="SAM" id="Phobius"/>
    </source>
</evidence>
<name>A0ABV8KNV6_9ACTN</name>
<comment type="caution">
    <text evidence="3">The sequence shown here is derived from an EMBL/GenBank/DDBJ whole genome shotgun (WGS) entry which is preliminary data.</text>
</comment>
<protein>
    <recommendedName>
        <fullName evidence="5">Capsular polysaccharide biosynthesis protein</fullName>
    </recommendedName>
</protein>
<feature type="compositionally biased region" description="Polar residues" evidence="1">
    <location>
        <begin position="411"/>
        <end position="422"/>
    </location>
</feature>
<feature type="compositionally biased region" description="Polar residues" evidence="1">
    <location>
        <begin position="456"/>
        <end position="465"/>
    </location>
</feature>
<keyword evidence="4" id="KW-1185">Reference proteome</keyword>
<evidence type="ECO:0000256" key="1">
    <source>
        <dbReference type="SAM" id="MobiDB-lite"/>
    </source>
</evidence>
<evidence type="ECO:0000313" key="3">
    <source>
        <dbReference type="EMBL" id="MFC4107540.1"/>
    </source>
</evidence>
<organism evidence="3 4">
    <name type="scientific">Micromonospora zhanjiangensis</name>
    <dbReference type="NCBI Taxonomy" id="1522057"/>
    <lineage>
        <taxon>Bacteria</taxon>
        <taxon>Bacillati</taxon>
        <taxon>Actinomycetota</taxon>
        <taxon>Actinomycetes</taxon>
        <taxon>Micromonosporales</taxon>
        <taxon>Micromonosporaceae</taxon>
        <taxon>Micromonospora</taxon>
    </lineage>
</organism>
<evidence type="ECO:0008006" key="5">
    <source>
        <dbReference type="Google" id="ProtNLM"/>
    </source>
</evidence>
<feature type="region of interest" description="Disordered" evidence="1">
    <location>
        <begin position="116"/>
        <end position="187"/>
    </location>
</feature>
<feature type="compositionally biased region" description="Pro residues" evidence="1">
    <location>
        <begin position="364"/>
        <end position="404"/>
    </location>
</feature>
<keyword evidence="2" id="KW-0472">Membrane</keyword>
<keyword evidence="2" id="KW-0812">Transmembrane</keyword>